<feature type="transmembrane region" description="Helical" evidence="2">
    <location>
        <begin position="6"/>
        <end position="25"/>
    </location>
</feature>
<keyword evidence="1" id="KW-0175">Coiled coil</keyword>
<dbReference type="InterPro" id="IPR021435">
    <property type="entry name" value="DUF3084"/>
</dbReference>
<dbReference type="Pfam" id="PF11283">
    <property type="entry name" value="DUF3084"/>
    <property type="match status" value="1"/>
</dbReference>
<sequence>MISGIILIIGMLVLAGIVAIVGDYIGRSIGRRRLTLLKLRPRHTAIIFTTGTGVLIALVTIVVLLLVSSDVRTALFGLEELKGELKAKTLQLDQTKEELSLKTEERESLEQGLQAVRQTLTQETQNLKSARQEIMGLQKTKNKLEAQITSARQGQVLFKINETLLISTIQAGSDKTHLTTALKQVLSATDSQVRSFGVKKEGHLVYISPEDFTFAVETLTNGQGEFIVSVVATRNTLFGEQVTIKFNLAKNRLIYKDQEMLAQTTIRHGLATAQIEQAIKELLANTHQIAKAAGVVPDPSGLIGSLPYAEIFNLAKKIKAANKDVVLKTMTKKEVYALGPLAIDFKINYQ</sequence>
<evidence type="ECO:0000256" key="2">
    <source>
        <dbReference type="SAM" id="Phobius"/>
    </source>
</evidence>
<reference evidence="3 4" key="1">
    <citation type="submission" date="2017-09" db="EMBL/GenBank/DDBJ databases">
        <title>Depth-based differentiation of microbial function through sediment-hosted aquifers and enrichment of novel symbionts in the deep terrestrial subsurface.</title>
        <authorList>
            <person name="Probst A.J."/>
            <person name="Ladd B."/>
            <person name="Jarett J.K."/>
            <person name="Geller-Mcgrath D.E."/>
            <person name="Sieber C.M."/>
            <person name="Emerson J.B."/>
            <person name="Anantharaman K."/>
            <person name="Thomas B.C."/>
            <person name="Malmstrom R."/>
            <person name="Stieglmeier M."/>
            <person name="Klingl A."/>
            <person name="Woyke T."/>
            <person name="Ryan C.M."/>
            <person name="Banfield J.F."/>
        </authorList>
    </citation>
    <scope>NUCLEOTIDE SEQUENCE [LARGE SCALE GENOMIC DNA]</scope>
    <source>
        <strain evidence="3">CG08_land_8_20_14_0_20_45_16</strain>
    </source>
</reference>
<evidence type="ECO:0000313" key="4">
    <source>
        <dbReference type="Proteomes" id="UP000231343"/>
    </source>
</evidence>
<gene>
    <name evidence="3" type="ORF">COT42_08905</name>
</gene>
<feature type="coiled-coil region" evidence="1">
    <location>
        <begin position="78"/>
        <end position="147"/>
    </location>
</feature>
<feature type="transmembrane region" description="Helical" evidence="2">
    <location>
        <begin position="45"/>
        <end position="67"/>
    </location>
</feature>
<keyword evidence="2" id="KW-1133">Transmembrane helix</keyword>
<keyword evidence="2" id="KW-0812">Transmembrane</keyword>
<dbReference type="EMBL" id="PEYM01000148">
    <property type="protein sequence ID" value="PIS28091.1"/>
    <property type="molecule type" value="Genomic_DNA"/>
</dbReference>
<name>A0A2H0XTB5_UNCSA</name>
<evidence type="ECO:0000256" key="1">
    <source>
        <dbReference type="SAM" id="Coils"/>
    </source>
</evidence>
<organism evidence="3 4">
    <name type="scientific">Candidatus Saganbacteria bacterium CG08_land_8_20_14_0_20_45_16</name>
    <dbReference type="NCBI Taxonomy" id="2014293"/>
    <lineage>
        <taxon>Bacteria</taxon>
        <taxon>Bacillati</taxon>
        <taxon>Saganbacteria</taxon>
    </lineage>
</organism>
<protein>
    <recommendedName>
        <fullName evidence="5">DUF3084 domain-containing protein</fullName>
    </recommendedName>
</protein>
<proteinExistence type="predicted"/>
<dbReference type="AlphaFoldDB" id="A0A2H0XTB5"/>
<evidence type="ECO:0000313" key="3">
    <source>
        <dbReference type="EMBL" id="PIS28091.1"/>
    </source>
</evidence>
<keyword evidence="2" id="KW-0472">Membrane</keyword>
<dbReference type="Proteomes" id="UP000231343">
    <property type="component" value="Unassembled WGS sequence"/>
</dbReference>
<comment type="caution">
    <text evidence="3">The sequence shown here is derived from an EMBL/GenBank/DDBJ whole genome shotgun (WGS) entry which is preliminary data.</text>
</comment>
<accession>A0A2H0XTB5</accession>
<evidence type="ECO:0008006" key="5">
    <source>
        <dbReference type="Google" id="ProtNLM"/>
    </source>
</evidence>